<keyword evidence="7 16" id="KW-0479">Metal-binding</keyword>
<keyword evidence="5" id="KW-0679">Respiratory chain</keyword>
<evidence type="ECO:0000256" key="9">
    <source>
        <dbReference type="ARBA" id="ARBA00022989"/>
    </source>
</evidence>
<dbReference type="GO" id="GO:0005507">
    <property type="term" value="F:copper ion binding"/>
    <property type="evidence" value="ECO:0007669"/>
    <property type="project" value="InterPro"/>
</dbReference>
<dbReference type="EMBL" id="AWXZ01000037">
    <property type="protein sequence ID" value="ESR23867.1"/>
    <property type="molecule type" value="Genomic_DNA"/>
</dbReference>
<evidence type="ECO:0000256" key="16">
    <source>
        <dbReference type="PROSITE-ProRule" id="PRU00433"/>
    </source>
</evidence>
<dbReference type="InterPro" id="IPR009056">
    <property type="entry name" value="Cyt_c-like_dom"/>
</dbReference>
<dbReference type="GO" id="GO:0020037">
    <property type="term" value="F:heme binding"/>
    <property type="evidence" value="ECO:0007669"/>
    <property type="project" value="InterPro"/>
</dbReference>
<keyword evidence="4 16" id="KW-0349">Heme</keyword>
<evidence type="ECO:0000256" key="5">
    <source>
        <dbReference type="ARBA" id="ARBA00022660"/>
    </source>
</evidence>
<evidence type="ECO:0000313" key="20">
    <source>
        <dbReference type="EMBL" id="ESR23867.1"/>
    </source>
</evidence>
<dbReference type="Pfam" id="PF00034">
    <property type="entry name" value="Cytochrom_C"/>
    <property type="match status" value="1"/>
</dbReference>
<dbReference type="InterPro" id="IPR002429">
    <property type="entry name" value="CcO_II-like_C"/>
</dbReference>
<dbReference type="GO" id="GO:0016020">
    <property type="term" value="C:membrane"/>
    <property type="evidence" value="ECO:0007669"/>
    <property type="project" value="UniProtKB-SubCell"/>
</dbReference>
<feature type="domain" description="Cytochrome oxidase subunit II copper A binding" evidence="18">
    <location>
        <begin position="82"/>
        <end position="197"/>
    </location>
</feature>
<dbReference type="InterPro" id="IPR036909">
    <property type="entry name" value="Cyt_c-like_dom_sf"/>
</dbReference>
<dbReference type="PANTHER" id="PTHR22888:SF9">
    <property type="entry name" value="CYTOCHROME C OXIDASE SUBUNIT 2"/>
    <property type="match status" value="1"/>
</dbReference>
<evidence type="ECO:0000256" key="7">
    <source>
        <dbReference type="ARBA" id="ARBA00022723"/>
    </source>
</evidence>
<keyword evidence="8" id="KW-0249">Electron transport</keyword>
<evidence type="ECO:0000256" key="13">
    <source>
        <dbReference type="ARBA" id="ARBA00024688"/>
    </source>
</evidence>
<dbReference type="Proteomes" id="UP000017819">
    <property type="component" value="Unassembled WGS sequence"/>
</dbReference>
<dbReference type="eggNOG" id="COG2010">
    <property type="taxonomic scope" value="Bacteria"/>
</dbReference>
<evidence type="ECO:0000256" key="8">
    <source>
        <dbReference type="ARBA" id="ARBA00022982"/>
    </source>
</evidence>
<dbReference type="PROSITE" id="PS50857">
    <property type="entry name" value="COX2_CUA"/>
    <property type="match status" value="1"/>
</dbReference>
<dbReference type="NCBIfam" id="TIGR02866">
    <property type="entry name" value="CoxB"/>
    <property type="match status" value="1"/>
</dbReference>
<dbReference type="Pfam" id="PF00116">
    <property type="entry name" value="COX2"/>
    <property type="match status" value="1"/>
</dbReference>
<evidence type="ECO:0000256" key="3">
    <source>
        <dbReference type="ARBA" id="ARBA00022448"/>
    </source>
</evidence>
<dbReference type="Gene3D" id="2.60.40.420">
    <property type="entry name" value="Cupredoxins - blue copper proteins"/>
    <property type="match status" value="1"/>
</dbReference>
<comment type="similarity">
    <text evidence="2">Belongs to the cytochrome c oxidase subunit 2 family.</text>
</comment>
<evidence type="ECO:0000256" key="4">
    <source>
        <dbReference type="ARBA" id="ARBA00022617"/>
    </source>
</evidence>
<keyword evidence="12 17" id="KW-0472">Membrane</keyword>
<sequence>MAGREAGEMASLLWLLVWAAGVIWILVLGTAVYATGISRGPVDDRVANVMILAGGVFLPTLVLGGLVTWTVWTMSGLRVPDEQGLRVAVSGEQWWWRVAYEGPDGNPVASANEIRLPAGETVTLELSSPDVIHSFWIPSIAGKMDMIPGRVNELVLEPTKPGIYRGVCAEYCGTSHALMAFSVVVMEPDAFAAWLAEEARPASASSAHEGLALFLENGCGACHAIRGTEADGRVGPDLTHVASRKSLGAGILPVTQAALEEWITHTREVKPDARMPPYDMLPEAEIATIAGYLASLK</sequence>
<evidence type="ECO:0000256" key="1">
    <source>
        <dbReference type="ARBA" id="ARBA00004141"/>
    </source>
</evidence>
<dbReference type="InterPro" id="IPR008972">
    <property type="entry name" value="Cupredoxin"/>
</dbReference>
<evidence type="ECO:0000256" key="6">
    <source>
        <dbReference type="ARBA" id="ARBA00022692"/>
    </source>
</evidence>
<evidence type="ECO:0000259" key="19">
    <source>
        <dbReference type="PROSITE" id="PS51007"/>
    </source>
</evidence>
<keyword evidence="21" id="KW-1185">Reference proteome</keyword>
<comment type="subcellular location">
    <subcellularLocation>
        <location evidence="1">Membrane</location>
        <topology evidence="1">Multi-pass membrane protein</topology>
    </subcellularLocation>
</comment>
<dbReference type="PROSITE" id="PS51007">
    <property type="entry name" value="CYTC"/>
    <property type="match status" value="1"/>
</dbReference>
<comment type="function">
    <text evidence="13">Subunits I and II form the functional core of the enzyme complex. Electrons originating in cytochrome c are transferred via heme a and Cu(A) to the binuclear center formed by heme a3 and Cu(B).</text>
</comment>
<dbReference type="PANTHER" id="PTHR22888">
    <property type="entry name" value="CYTOCHROME C OXIDASE, SUBUNIT II"/>
    <property type="match status" value="1"/>
</dbReference>
<dbReference type="PROSITE" id="PS00078">
    <property type="entry name" value="COX2"/>
    <property type="match status" value="1"/>
</dbReference>
<dbReference type="InterPro" id="IPR034236">
    <property type="entry name" value="CuRO_CcO_Caa3_II"/>
</dbReference>
<dbReference type="PATRIC" id="fig|631454.5.peg.2777"/>
<evidence type="ECO:0000256" key="2">
    <source>
        <dbReference type="ARBA" id="ARBA00007866"/>
    </source>
</evidence>
<evidence type="ECO:0000256" key="12">
    <source>
        <dbReference type="ARBA" id="ARBA00023136"/>
    </source>
</evidence>
<reference evidence="20 21" key="1">
    <citation type="journal article" date="2014" name="Genome Announc.">
        <title>Draft Genome Sequence of Lutibaculum baratangense Strain AMV1T, Isolated from a Mud Volcano in Andamans, India.</title>
        <authorList>
            <person name="Singh A."/>
            <person name="Sreenivas A."/>
            <person name="Sathyanarayana Reddy G."/>
            <person name="Pinnaka A.K."/>
            <person name="Shivaji S."/>
        </authorList>
    </citation>
    <scope>NUCLEOTIDE SEQUENCE [LARGE SCALE GENOMIC DNA]</scope>
    <source>
        <strain evidence="20 21">AMV1</strain>
    </source>
</reference>
<dbReference type="AlphaFoldDB" id="V4QVU0"/>
<evidence type="ECO:0000313" key="21">
    <source>
        <dbReference type="Proteomes" id="UP000017819"/>
    </source>
</evidence>
<name>V4QVU0_9HYPH</name>
<dbReference type="STRING" id="631454.N177_2812"/>
<proteinExistence type="inferred from homology"/>
<keyword evidence="11" id="KW-0186">Copper</keyword>
<organism evidence="20 21">
    <name type="scientific">Lutibaculum baratangense AMV1</name>
    <dbReference type="NCBI Taxonomy" id="631454"/>
    <lineage>
        <taxon>Bacteria</taxon>
        <taxon>Pseudomonadati</taxon>
        <taxon>Pseudomonadota</taxon>
        <taxon>Alphaproteobacteria</taxon>
        <taxon>Hyphomicrobiales</taxon>
        <taxon>Tepidamorphaceae</taxon>
        <taxon>Lutibaculum</taxon>
    </lineage>
</organism>
<comment type="catalytic activity">
    <reaction evidence="15">
        <text>4 Fe(II)-[cytochrome c] + O2 + 8 H(+)(in) = 4 Fe(III)-[cytochrome c] + 2 H2O + 4 H(+)(out)</text>
        <dbReference type="Rhea" id="RHEA:11436"/>
        <dbReference type="Rhea" id="RHEA-COMP:10350"/>
        <dbReference type="Rhea" id="RHEA-COMP:14399"/>
        <dbReference type="ChEBI" id="CHEBI:15377"/>
        <dbReference type="ChEBI" id="CHEBI:15378"/>
        <dbReference type="ChEBI" id="CHEBI:15379"/>
        <dbReference type="ChEBI" id="CHEBI:29033"/>
        <dbReference type="ChEBI" id="CHEBI:29034"/>
        <dbReference type="EC" id="7.1.1.9"/>
    </reaction>
</comment>
<dbReference type="GO" id="GO:0004129">
    <property type="term" value="F:cytochrome-c oxidase activity"/>
    <property type="evidence" value="ECO:0007669"/>
    <property type="project" value="UniProtKB-EC"/>
</dbReference>
<comment type="caution">
    <text evidence="20">The sequence shown here is derived from an EMBL/GenBank/DDBJ whole genome shotgun (WGS) entry which is preliminary data.</text>
</comment>
<feature type="domain" description="Cytochrome c" evidence="19">
    <location>
        <begin position="205"/>
        <end position="297"/>
    </location>
</feature>
<dbReference type="SUPFAM" id="SSF49503">
    <property type="entry name" value="Cupredoxins"/>
    <property type="match status" value="1"/>
</dbReference>
<evidence type="ECO:0000256" key="14">
    <source>
        <dbReference type="ARBA" id="ARBA00031399"/>
    </source>
</evidence>
<keyword evidence="9 17" id="KW-1133">Transmembrane helix</keyword>
<accession>V4QVU0</accession>
<evidence type="ECO:0000256" key="15">
    <source>
        <dbReference type="ARBA" id="ARBA00047816"/>
    </source>
</evidence>
<keyword evidence="3" id="KW-0813">Transport</keyword>
<feature type="transmembrane region" description="Helical" evidence="17">
    <location>
        <begin position="12"/>
        <end position="34"/>
    </location>
</feature>
<dbReference type="InterPro" id="IPR045187">
    <property type="entry name" value="CcO_II"/>
</dbReference>
<dbReference type="InterPro" id="IPR001505">
    <property type="entry name" value="Copper_CuA"/>
</dbReference>
<dbReference type="GO" id="GO:0042773">
    <property type="term" value="P:ATP synthesis coupled electron transport"/>
    <property type="evidence" value="ECO:0007669"/>
    <property type="project" value="TreeGrafter"/>
</dbReference>
<dbReference type="CDD" id="cd04213">
    <property type="entry name" value="CuRO_CcO_Caa3_II"/>
    <property type="match status" value="1"/>
</dbReference>
<keyword evidence="6 17" id="KW-0812">Transmembrane</keyword>
<evidence type="ECO:0000256" key="10">
    <source>
        <dbReference type="ARBA" id="ARBA00023004"/>
    </source>
</evidence>
<keyword evidence="20" id="KW-0560">Oxidoreductase</keyword>
<dbReference type="InterPro" id="IPR014222">
    <property type="entry name" value="Cyt_c_oxidase_su2"/>
</dbReference>
<feature type="transmembrane region" description="Helical" evidence="17">
    <location>
        <begin position="46"/>
        <end position="72"/>
    </location>
</feature>
<protein>
    <recommendedName>
        <fullName evidence="14">Cytochrome aa3 subunit 2</fullName>
    </recommendedName>
</protein>
<evidence type="ECO:0000259" key="18">
    <source>
        <dbReference type="PROSITE" id="PS50857"/>
    </source>
</evidence>
<dbReference type="GO" id="GO:0016491">
    <property type="term" value="F:oxidoreductase activity"/>
    <property type="evidence" value="ECO:0007669"/>
    <property type="project" value="UniProtKB-KW"/>
</dbReference>
<dbReference type="SUPFAM" id="SSF46626">
    <property type="entry name" value="Cytochrome c"/>
    <property type="match status" value="1"/>
</dbReference>
<keyword evidence="10 16" id="KW-0408">Iron</keyword>
<dbReference type="eggNOG" id="COG1622">
    <property type="taxonomic scope" value="Bacteria"/>
</dbReference>
<evidence type="ECO:0000256" key="11">
    <source>
        <dbReference type="ARBA" id="ARBA00023008"/>
    </source>
</evidence>
<gene>
    <name evidence="20" type="ORF">N177_2812</name>
</gene>
<evidence type="ECO:0000256" key="17">
    <source>
        <dbReference type="SAM" id="Phobius"/>
    </source>
</evidence>